<reference evidence="3" key="1">
    <citation type="submission" date="2020-05" db="EMBL/GenBank/DDBJ databases">
        <authorList>
            <person name="Chiriac C."/>
            <person name="Salcher M."/>
            <person name="Ghai R."/>
            <person name="Kavagutti S V."/>
        </authorList>
    </citation>
    <scope>NUCLEOTIDE SEQUENCE</scope>
</reference>
<dbReference type="Pfam" id="PF00534">
    <property type="entry name" value="Glycos_transf_1"/>
    <property type="match status" value="1"/>
</dbReference>
<organism evidence="3">
    <name type="scientific">freshwater metagenome</name>
    <dbReference type="NCBI Taxonomy" id="449393"/>
    <lineage>
        <taxon>unclassified sequences</taxon>
        <taxon>metagenomes</taxon>
        <taxon>ecological metagenomes</taxon>
    </lineage>
</organism>
<feature type="domain" description="Glycosyl transferase family 1" evidence="1">
    <location>
        <begin position="174"/>
        <end position="341"/>
    </location>
</feature>
<evidence type="ECO:0000259" key="2">
    <source>
        <dbReference type="Pfam" id="PF13439"/>
    </source>
</evidence>
<dbReference type="InterPro" id="IPR028098">
    <property type="entry name" value="Glyco_trans_4-like_N"/>
</dbReference>
<dbReference type="GO" id="GO:0016757">
    <property type="term" value="F:glycosyltransferase activity"/>
    <property type="evidence" value="ECO:0007669"/>
    <property type="project" value="InterPro"/>
</dbReference>
<protein>
    <submittedName>
        <fullName evidence="3">Unannotated protein</fullName>
    </submittedName>
</protein>
<evidence type="ECO:0000259" key="1">
    <source>
        <dbReference type="Pfam" id="PF00534"/>
    </source>
</evidence>
<dbReference type="EMBL" id="CAFBNE010000010">
    <property type="protein sequence ID" value="CAB4935085.1"/>
    <property type="molecule type" value="Genomic_DNA"/>
</dbReference>
<dbReference type="InterPro" id="IPR001296">
    <property type="entry name" value="Glyco_trans_1"/>
</dbReference>
<sequence>MLQIAMVSTYPPTQCGLATFTRSLAQGMLECGTQSGVVRLSSGNEPNPGRPVIHEHVQGPGLARTVDVLNAHDAVIFQHEYGIYAGPDGDDVLNLMDGTKVPIIVVLHTVLAAPRLHQRYVLQRIIDRADALVTMTETGRRNLLRGYDVDRHKVHVIPHGAADLRAPRSDSAGERPSTVLTWGLLSEGKGIEWGIEALAMLSEANPSLKYLVAGQTHPKVLLEHGEQYRTRLIRLAEELGVASRVHFVNDYLDQQLLHGLIRKADIILLPYDSKDQVTSGVLTEAVVAGKPIISTRFPHAVELLSRGSGWLVEQGDAVGIAAGIHHLHTTPSAAEHMSRATAAMAKDFLWSAIADRYLRLAGSLAGARPDAHVGALATTARG</sequence>
<dbReference type="Gene3D" id="3.40.50.2000">
    <property type="entry name" value="Glycogen Phosphorylase B"/>
    <property type="match status" value="2"/>
</dbReference>
<dbReference type="Pfam" id="PF13439">
    <property type="entry name" value="Glyco_transf_4"/>
    <property type="match status" value="1"/>
</dbReference>
<accession>A0A6J7IW21</accession>
<dbReference type="SUPFAM" id="SSF53756">
    <property type="entry name" value="UDP-Glycosyltransferase/glycogen phosphorylase"/>
    <property type="match status" value="1"/>
</dbReference>
<gene>
    <name evidence="3" type="ORF">UFOPK3772_00513</name>
</gene>
<dbReference type="AlphaFoldDB" id="A0A6J7IW21"/>
<dbReference type="PANTHER" id="PTHR12526:SF572">
    <property type="entry name" value="BLL5144 PROTEIN"/>
    <property type="match status" value="1"/>
</dbReference>
<proteinExistence type="predicted"/>
<name>A0A6J7IW21_9ZZZZ</name>
<feature type="domain" description="Glycosyltransferase subfamily 4-like N-terminal" evidence="2">
    <location>
        <begin position="16"/>
        <end position="160"/>
    </location>
</feature>
<dbReference type="PANTHER" id="PTHR12526">
    <property type="entry name" value="GLYCOSYLTRANSFERASE"/>
    <property type="match status" value="1"/>
</dbReference>
<evidence type="ECO:0000313" key="3">
    <source>
        <dbReference type="EMBL" id="CAB4935085.1"/>
    </source>
</evidence>